<protein>
    <submittedName>
        <fullName evidence="8">Rhomboid family protein</fullName>
    </submittedName>
</protein>
<keyword evidence="9" id="KW-1185">Reference proteome</keyword>
<dbReference type="GO" id="GO:0016020">
    <property type="term" value="C:membrane"/>
    <property type="evidence" value="ECO:0007669"/>
    <property type="project" value="UniProtKB-SubCell"/>
</dbReference>
<evidence type="ECO:0000313" key="9">
    <source>
        <dbReference type="Proteomes" id="UP000319976"/>
    </source>
</evidence>
<evidence type="ECO:0000256" key="1">
    <source>
        <dbReference type="ARBA" id="ARBA00004141"/>
    </source>
</evidence>
<dbReference type="RefSeq" id="WP_145258928.1">
    <property type="nucleotide sequence ID" value="NZ_CP036316.1"/>
</dbReference>
<dbReference type="PANTHER" id="PTHR43066:SF5">
    <property type="entry name" value="RHOMBOID-LIKE PROTEIN 11, CHLOROPLASTIC-RELATED"/>
    <property type="match status" value="1"/>
</dbReference>
<evidence type="ECO:0000256" key="2">
    <source>
        <dbReference type="ARBA" id="ARBA00022692"/>
    </source>
</evidence>
<feature type="transmembrane region" description="Helical" evidence="6">
    <location>
        <begin position="95"/>
        <end position="115"/>
    </location>
</feature>
<evidence type="ECO:0000256" key="6">
    <source>
        <dbReference type="SAM" id="Phobius"/>
    </source>
</evidence>
<feature type="transmembrane region" description="Helical" evidence="6">
    <location>
        <begin position="127"/>
        <end position="149"/>
    </location>
</feature>
<feature type="transmembrane region" description="Helical" evidence="6">
    <location>
        <begin position="161"/>
        <end position="192"/>
    </location>
</feature>
<dbReference type="Proteomes" id="UP000319976">
    <property type="component" value="Chromosome"/>
</dbReference>
<dbReference type="SUPFAM" id="SSF144091">
    <property type="entry name" value="Rhomboid-like"/>
    <property type="match status" value="1"/>
</dbReference>
<dbReference type="EMBL" id="CP036316">
    <property type="protein sequence ID" value="QDT62980.1"/>
    <property type="molecule type" value="Genomic_DNA"/>
</dbReference>
<proteinExistence type="predicted"/>
<evidence type="ECO:0000256" key="4">
    <source>
        <dbReference type="ARBA" id="ARBA00023136"/>
    </source>
</evidence>
<dbReference type="InterPro" id="IPR035952">
    <property type="entry name" value="Rhomboid-like_sf"/>
</dbReference>
<comment type="subcellular location">
    <subcellularLocation>
        <location evidence="1">Membrane</location>
        <topology evidence="1">Multi-pass membrane protein</topology>
    </subcellularLocation>
</comment>
<evidence type="ECO:0000256" key="3">
    <source>
        <dbReference type="ARBA" id="ARBA00022989"/>
    </source>
</evidence>
<feature type="region of interest" description="Disordered" evidence="5">
    <location>
        <begin position="264"/>
        <end position="283"/>
    </location>
</feature>
<sequence>MFLIPINTDAPIYHFPWMTIVLIVLNCVLFTVTGFGSHDGVDGWQLAFGDGLRPLEWITFNFVHYDIFHIIGNLVFLWGFGIIVEGKLGWWRYLLLYLAMGALQGMVVQTAMLGLDRSAYIVDGVQLNPGAGGASGAIFGLMAICLIWAPKNEMKMLFLFFFRAFLFDVSILTFCGWFIFLQVASFILFAQFSMSSEALHVVGALIGAIAGFLFLKLEWVDCENWDLLSVMAGTHGSRLAEEEYSYRDATLQAAEARRRALDGEDIDEDPMPRKKSRKSGPLPPIKRMRKFLAEEDVIAALGEYEKVVSTNPSFRLSADEVFQMGNLLYALKEFDDARAFFKDFLKRFGFEEGDREVRVRLKLAKLHLEHDRKPRATLEVLRPIDRDELGPKQQKAFDRLRAQARMQVEGSTDPFQSSS</sequence>
<keyword evidence="3 6" id="KW-1133">Transmembrane helix</keyword>
<dbReference type="PANTHER" id="PTHR43066">
    <property type="entry name" value="RHOMBOID-RELATED PROTEIN"/>
    <property type="match status" value="1"/>
</dbReference>
<keyword evidence="4 6" id="KW-0472">Membrane</keyword>
<feature type="transmembrane region" description="Helical" evidence="6">
    <location>
        <begin position="12"/>
        <end position="36"/>
    </location>
</feature>
<feature type="transmembrane region" description="Helical" evidence="6">
    <location>
        <begin position="62"/>
        <end position="83"/>
    </location>
</feature>
<keyword evidence="2 6" id="KW-0812">Transmembrane</keyword>
<organism evidence="8 9">
    <name type="scientific">Calycomorphotria hydatis</name>
    <dbReference type="NCBI Taxonomy" id="2528027"/>
    <lineage>
        <taxon>Bacteria</taxon>
        <taxon>Pseudomonadati</taxon>
        <taxon>Planctomycetota</taxon>
        <taxon>Planctomycetia</taxon>
        <taxon>Planctomycetales</taxon>
        <taxon>Planctomycetaceae</taxon>
        <taxon>Calycomorphotria</taxon>
    </lineage>
</organism>
<dbReference type="GO" id="GO:0004252">
    <property type="term" value="F:serine-type endopeptidase activity"/>
    <property type="evidence" value="ECO:0007669"/>
    <property type="project" value="InterPro"/>
</dbReference>
<dbReference type="AlphaFoldDB" id="A0A517T3N0"/>
<dbReference type="InterPro" id="IPR022764">
    <property type="entry name" value="Peptidase_S54_rhomboid_dom"/>
</dbReference>
<accession>A0A517T3N0</accession>
<feature type="domain" description="Peptidase S54 rhomboid" evidence="7">
    <location>
        <begin position="56"/>
        <end position="216"/>
    </location>
</feature>
<feature type="transmembrane region" description="Helical" evidence="6">
    <location>
        <begin position="198"/>
        <end position="215"/>
    </location>
</feature>
<name>A0A517T3N0_9PLAN</name>
<dbReference type="KEGG" id="chya:V22_01780"/>
<dbReference type="Pfam" id="PF01694">
    <property type="entry name" value="Rhomboid"/>
    <property type="match status" value="1"/>
</dbReference>
<dbReference type="Gene3D" id="1.25.40.10">
    <property type="entry name" value="Tetratricopeptide repeat domain"/>
    <property type="match status" value="1"/>
</dbReference>
<evidence type="ECO:0000313" key="8">
    <source>
        <dbReference type="EMBL" id="QDT62980.1"/>
    </source>
</evidence>
<dbReference type="OrthoDB" id="267668at2"/>
<dbReference type="InterPro" id="IPR011990">
    <property type="entry name" value="TPR-like_helical_dom_sf"/>
</dbReference>
<evidence type="ECO:0000259" key="7">
    <source>
        <dbReference type="Pfam" id="PF01694"/>
    </source>
</evidence>
<dbReference type="Gene3D" id="1.20.1540.10">
    <property type="entry name" value="Rhomboid-like"/>
    <property type="match status" value="1"/>
</dbReference>
<reference evidence="8 9" key="1">
    <citation type="submission" date="2019-02" db="EMBL/GenBank/DDBJ databases">
        <title>Deep-cultivation of Planctomycetes and their phenomic and genomic characterization uncovers novel biology.</title>
        <authorList>
            <person name="Wiegand S."/>
            <person name="Jogler M."/>
            <person name="Boedeker C."/>
            <person name="Pinto D."/>
            <person name="Vollmers J."/>
            <person name="Rivas-Marin E."/>
            <person name="Kohn T."/>
            <person name="Peeters S.H."/>
            <person name="Heuer A."/>
            <person name="Rast P."/>
            <person name="Oberbeckmann S."/>
            <person name="Bunk B."/>
            <person name="Jeske O."/>
            <person name="Meyerdierks A."/>
            <person name="Storesund J.E."/>
            <person name="Kallscheuer N."/>
            <person name="Luecker S."/>
            <person name="Lage O.M."/>
            <person name="Pohl T."/>
            <person name="Merkel B.J."/>
            <person name="Hornburger P."/>
            <person name="Mueller R.-W."/>
            <person name="Bruemmer F."/>
            <person name="Labrenz M."/>
            <person name="Spormann A.M."/>
            <person name="Op den Camp H."/>
            <person name="Overmann J."/>
            <person name="Amann R."/>
            <person name="Jetten M.S.M."/>
            <person name="Mascher T."/>
            <person name="Medema M.H."/>
            <person name="Devos D.P."/>
            <person name="Kaster A.-K."/>
            <person name="Ovreas L."/>
            <person name="Rohde M."/>
            <person name="Galperin M.Y."/>
            <person name="Jogler C."/>
        </authorList>
    </citation>
    <scope>NUCLEOTIDE SEQUENCE [LARGE SCALE GENOMIC DNA]</scope>
    <source>
        <strain evidence="8 9">V22</strain>
    </source>
</reference>
<evidence type="ECO:0000256" key="5">
    <source>
        <dbReference type="SAM" id="MobiDB-lite"/>
    </source>
</evidence>
<gene>
    <name evidence="8" type="ORF">V22_01780</name>
</gene>